<feature type="region of interest" description="Disordered" evidence="2">
    <location>
        <begin position="220"/>
        <end position="241"/>
    </location>
</feature>
<evidence type="ECO:0000313" key="3">
    <source>
        <dbReference type="EnsemblMetazoa" id="CLYHEMP003849.1"/>
    </source>
</evidence>
<dbReference type="GO" id="GO:0042981">
    <property type="term" value="P:regulation of apoptotic process"/>
    <property type="evidence" value="ECO:0007669"/>
    <property type="project" value="TreeGrafter"/>
</dbReference>
<feature type="repeat" description="ANK" evidence="1">
    <location>
        <begin position="188"/>
        <end position="220"/>
    </location>
</feature>
<dbReference type="SMART" id="SM00248">
    <property type="entry name" value="ANK"/>
    <property type="match status" value="2"/>
</dbReference>
<dbReference type="PROSITE" id="PS50297">
    <property type="entry name" value="ANK_REP_REGION"/>
    <property type="match status" value="1"/>
</dbReference>
<keyword evidence="4" id="KW-1185">Reference proteome</keyword>
<evidence type="ECO:0000256" key="2">
    <source>
        <dbReference type="SAM" id="MobiDB-lite"/>
    </source>
</evidence>
<dbReference type="Pfam" id="PF12796">
    <property type="entry name" value="Ank_2"/>
    <property type="match status" value="1"/>
</dbReference>
<feature type="repeat" description="ANK" evidence="1">
    <location>
        <begin position="155"/>
        <end position="187"/>
    </location>
</feature>
<name>A0A7M5UWL1_9CNID</name>
<dbReference type="InterPro" id="IPR036770">
    <property type="entry name" value="Ankyrin_rpt-contain_sf"/>
</dbReference>
<evidence type="ECO:0000313" key="4">
    <source>
        <dbReference type="Proteomes" id="UP000594262"/>
    </source>
</evidence>
<dbReference type="AlphaFoldDB" id="A0A7M5UWL1"/>
<dbReference type="OrthoDB" id="194358at2759"/>
<proteinExistence type="predicted"/>
<dbReference type="PANTHER" id="PTHR24183:SF1">
    <property type="entry name" value="FIBRONECTIN TYPE 3 AND ANKYRIN REPEAT DOMAINS PROTEIN 1"/>
    <property type="match status" value="1"/>
</dbReference>
<feature type="compositionally biased region" description="Polar residues" evidence="2">
    <location>
        <begin position="77"/>
        <end position="89"/>
    </location>
</feature>
<dbReference type="EnsemblMetazoa" id="CLYHEMT003849.1">
    <property type="protein sequence ID" value="CLYHEMP003849.1"/>
    <property type="gene ID" value="CLYHEMG003849"/>
</dbReference>
<accession>A0A7M5UWL1</accession>
<dbReference type="PANTHER" id="PTHR24183">
    <property type="entry name" value="FIBRONECTIN TYPE 3 AND ANKYRIN REPEAT DOMAINS PROTEIN 1"/>
    <property type="match status" value="1"/>
</dbReference>
<dbReference type="Proteomes" id="UP000594262">
    <property type="component" value="Unplaced"/>
</dbReference>
<keyword evidence="1" id="KW-0040">ANK repeat</keyword>
<dbReference type="InterPro" id="IPR002110">
    <property type="entry name" value="Ankyrin_rpt"/>
</dbReference>
<dbReference type="Gene3D" id="1.25.40.20">
    <property type="entry name" value="Ankyrin repeat-containing domain"/>
    <property type="match status" value="1"/>
</dbReference>
<evidence type="ECO:0000256" key="1">
    <source>
        <dbReference type="PROSITE-ProRule" id="PRU00023"/>
    </source>
</evidence>
<reference evidence="3" key="1">
    <citation type="submission" date="2021-01" db="UniProtKB">
        <authorList>
            <consortium name="EnsemblMetazoa"/>
        </authorList>
    </citation>
    <scope>IDENTIFICATION</scope>
</reference>
<organism evidence="3 4">
    <name type="scientific">Clytia hemisphaerica</name>
    <dbReference type="NCBI Taxonomy" id="252671"/>
    <lineage>
        <taxon>Eukaryota</taxon>
        <taxon>Metazoa</taxon>
        <taxon>Cnidaria</taxon>
        <taxon>Hydrozoa</taxon>
        <taxon>Hydroidolina</taxon>
        <taxon>Leptothecata</taxon>
        <taxon>Obeliida</taxon>
        <taxon>Clytiidae</taxon>
        <taxon>Clytia</taxon>
    </lineage>
</organism>
<dbReference type="PROSITE" id="PS50088">
    <property type="entry name" value="ANK_REPEAT"/>
    <property type="match status" value="2"/>
</dbReference>
<feature type="region of interest" description="Disordered" evidence="2">
    <location>
        <begin position="59"/>
        <end position="120"/>
    </location>
</feature>
<dbReference type="GO" id="GO:0005634">
    <property type="term" value="C:nucleus"/>
    <property type="evidence" value="ECO:0007669"/>
    <property type="project" value="TreeGrafter"/>
</dbReference>
<sequence>MPSEVMYAPNVDIGISAVTGGRRLRSHSTVTESISNSFLKKFWKEKKTGDKRLAIIDCEDSSSSSPSPTLFRRNRRGSAQPTSPSNLTVKNDLASRSRSPSPSFLRGLGRRSSTTNEKSHENMIYNHVTHQDYHALEKLLNEHGDVIDINYMRPPGVSALHQACSQGSIKIVKLLVYHGANVHLKTWSELSPLKVAVLSGSYEVAQYLVEVGASSDDIKDGCQVETPSNSPKSKAKRNNSF</sequence>
<protein>
    <submittedName>
        <fullName evidence="3">Uncharacterized protein</fullName>
    </submittedName>
</protein>
<dbReference type="SUPFAM" id="SSF48403">
    <property type="entry name" value="Ankyrin repeat"/>
    <property type="match status" value="1"/>
</dbReference>